<sequence length="430" mass="47224">MAWREGRPRFVPSASLRKLGFKGESLIHPDGTWFTAGEALDWSNRMADKIAAKRTELLKAANRKRPKGTAPLRHAPAVYTLANLFEDWQKSPRWIGGEASGKRQVRPYAENTRNDYRWKMAAIENFDHELYHSAVDALDGTIVYGLYEELWETKGLATARGCIATLSAAISWGLKRGKVRLAGNPAKSIGMQTPDLVVRFGEREEIAALIAAADAMGRPEIGDMVTLGVWTGQRQNDRLVMVDDAGGLVRGRRMLRQSKTGAIVAVLQSPELERRLSAAKARRQAAEINSPFVVIDEQTRAPWTTHHYRHTFADVRALAAAGLLVGEKVEDAIARKTPPASEPTIGHLWKLKPCPSVATFRDKNLRSTAVVWMALGGATIPEIISVTGHTAASANTILKHYLARHPEMADAAIGKMVAWFDSGEGTGAIR</sequence>
<dbReference type="GO" id="GO:0003677">
    <property type="term" value="F:DNA binding"/>
    <property type="evidence" value="ECO:0007669"/>
    <property type="project" value="InterPro"/>
</dbReference>
<evidence type="ECO:0008006" key="4">
    <source>
        <dbReference type="Google" id="ProtNLM"/>
    </source>
</evidence>
<keyword evidence="1" id="KW-0233">DNA recombination</keyword>
<evidence type="ECO:0000256" key="1">
    <source>
        <dbReference type="ARBA" id="ARBA00023172"/>
    </source>
</evidence>
<accession>A0A147DBN7</accession>
<proteinExistence type="predicted"/>
<dbReference type="GO" id="GO:0015074">
    <property type="term" value="P:DNA integration"/>
    <property type="evidence" value="ECO:0007669"/>
    <property type="project" value="InterPro"/>
</dbReference>
<keyword evidence="3" id="KW-1185">Reference proteome</keyword>
<name>A0A147DBN7_9HYPH</name>
<reference evidence="2 3" key="1">
    <citation type="journal article" date="2016" name="Front. Microbiol.">
        <title>Genomic Resource of Rice Seed Associated Bacteria.</title>
        <authorList>
            <person name="Midha S."/>
            <person name="Bansal K."/>
            <person name="Sharma S."/>
            <person name="Kumar N."/>
            <person name="Patil P.P."/>
            <person name="Chaudhry V."/>
            <person name="Patil P.B."/>
        </authorList>
    </citation>
    <scope>NUCLEOTIDE SEQUENCE [LARGE SCALE GENOMIC DNA]</scope>
    <source>
        <strain evidence="2 3">NS365</strain>
    </source>
</reference>
<dbReference type="Proteomes" id="UP000078529">
    <property type="component" value="Unassembled WGS sequence"/>
</dbReference>
<dbReference type="Gene3D" id="1.10.443.10">
    <property type="entry name" value="Intergrase catalytic core"/>
    <property type="match status" value="1"/>
</dbReference>
<dbReference type="InterPro" id="IPR013762">
    <property type="entry name" value="Integrase-like_cat_sf"/>
</dbReference>
<dbReference type="SUPFAM" id="SSF56349">
    <property type="entry name" value="DNA breaking-rejoining enzymes"/>
    <property type="match status" value="1"/>
</dbReference>
<organism evidence="2 3">
    <name type="scientific">Aureimonas ureilytica</name>
    <dbReference type="NCBI Taxonomy" id="401562"/>
    <lineage>
        <taxon>Bacteria</taxon>
        <taxon>Pseudomonadati</taxon>
        <taxon>Pseudomonadota</taxon>
        <taxon>Alphaproteobacteria</taxon>
        <taxon>Hyphomicrobiales</taxon>
        <taxon>Aurantimonadaceae</taxon>
        <taxon>Aureimonas</taxon>
    </lineage>
</organism>
<comment type="caution">
    <text evidence="2">The sequence shown here is derived from an EMBL/GenBank/DDBJ whole genome shotgun (WGS) entry which is preliminary data.</text>
</comment>
<protein>
    <recommendedName>
        <fullName evidence="4">Tyr recombinase domain-containing protein</fullName>
    </recommendedName>
</protein>
<dbReference type="InterPro" id="IPR011010">
    <property type="entry name" value="DNA_brk_join_enz"/>
</dbReference>
<evidence type="ECO:0000313" key="3">
    <source>
        <dbReference type="Proteomes" id="UP000078529"/>
    </source>
</evidence>
<gene>
    <name evidence="2" type="ORF">NS365_01235</name>
</gene>
<dbReference type="RefSeq" id="WP_058598447.1">
    <property type="nucleotide sequence ID" value="NZ_LDQA01000001.1"/>
</dbReference>
<dbReference type="AlphaFoldDB" id="A0A147DBN7"/>
<dbReference type="PATRIC" id="fig|401562.4.peg.250"/>
<evidence type="ECO:0000313" key="2">
    <source>
        <dbReference type="EMBL" id="KTR08588.1"/>
    </source>
</evidence>
<dbReference type="GO" id="GO:0006310">
    <property type="term" value="P:DNA recombination"/>
    <property type="evidence" value="ECO:0007669"/>
    <property type="project" value="UniProtKB-KW"/>
</dbReference>
<dbReference type="EMBL" id="LDQA01000001">
    <property type="protein sequence ID" value="KTR08588.1"/>
    <property type="molecule type" value="Genomic_DNA"/>
</dbReference>